<keyword evidence="8 11" id="KW-0413">Isomerase</keyword>
<organism evidence="15 16">
    <name type="scientific">Methanimicrococcus stummii</name>
    <dbReference type="NCBI Taxonomy" id="3028294"/>
    <lineage>
        <taxon>Archaea</taxon>
        <taxon>Methanobacteriati</taxon>
        <taxon>Methanobacteriota</taxon>
        <taxon>Stenosarchaea group</taxon>
        <taxon>Methanomicrobia</taxon>
        <taxon>Methanosarcinales</taxon>
        <taxon>Methanosarcinaceae</taxon>
        <taxon>Methanimicrococcus</taxon>
    </lineage>
</organism>
<dbReference type="KEGG" id="mees:MmiEs2_13170"/>
<comment type="subunit">
    <text evidence="11">Monomer.</text>
</comment>
<keyword evidence="16" id="KW-1185">Reference proteome</keyword>
<dbReference type="Gene3D" id="1.10.10.10">
    <property type="entry name" value="Winged helix-like DNA-binding domain superfamily/Winged helix DNA-binding domain"/>
    <property type="match status" value="1"/>
</dbReference>
<evidence type="ECO:0000256" key="7">
    <source>
        <dbReference type="ARBA" id="ARBA00023204"/>
    </source>
</evidence>
<comment type="catalytic activity">
    <reaction evidence="9 11">
        <text>Couples ATP hydrolysis with the unwinding of duplex DNA by translocating in the 3'-5' direction.</text>
        <dbReference type="EC" id="5.6.2.4"/>
    </reaction>
</comment>
<keyword evidence="5 11" id="KW-0067">ATP-binding</keyword>
<dbReference type="Pfam" id="PF21280">
    <property type="entry name" value="Helicase_dom4_arc"/>
    <property type="match status" value="1"/>
</dbReference>
<keyword evidence="2 11" id="KW-0227">DNA damage</keyword>
<evidence type="ECO:0000256" key="1">
    <source>
        <dbReference type="ARBA" id="ARBA00022741"/>
    </source>
</evidence>
<dbReference type="EMBL" id="CP131062">
    <property type="protein sequence ID" value="WNY29101.1"/>
    <property type="molecule type" value="Genomic_DNA"/>
</dbReference>
<evidence type="ECO:0000259" key="13">
    <source>
        <dbReference type="PROSITE" id="PS51192"/>
    </source>
</evidence>
<evidence type="ECO:0000256" key="6">
    <source>
        <dbReference type="ARBA" id="ARBA00023125"/>
    </source>
</evidence>
<reference evidence="15 16" key="1">
    <citation type="submission" date="2023-07" db="EMBL/GenBank/DDBJ databases">
        <title>Closed genome sequence of Methanimicrococcus sp. Es2.</title>
        <authorList>
            <person name="Protasov E."/>
            <person name="Platt K."/>
            <person name="Reeh H."/>
            <person name="Poehlein A."/>
            <person name="Daniel R."/>
            <person name="Brune A."/>
        </authorList>
    </citation>
    <scope>NUCLEOTIDE SEQUENCE [LARGE SCALE GENOMIC DNA]</scope>
    <source>
        <strain evidence="15 16">Es2</strain>
    </source>
</reference>
<keyword evidence="7 11" id="KW-0234">DNA repair</keyword>
<dbReference type="PROSITE" id="PS51192">
    <property type="entry name" value="HELICASE_ATP_BIND_1"/>
    <property type="match status" value="1"/>
</dbReference>
<dbReference type="Gene3D" id="1.10.150.20">
    <property type="entry name" value="5' to 3' exonuclease, C-terminal subdomain"/>
    <property type="match status" value="1"/>
</dbReference>
<comment type="function">
    <text evidence="11">DNA-dependent ATPase and 3'-5' DNA helicase that may be involved in repair of stalled replication forks.</text>
</comment>
<accession>A0AA96VIS1</accession>
<evidence type="ECO:0000256" key="8">
    <source>
        <dbReference type="ARBA" id="ARBA00023235"/>
    </source>
</evidence>
<evidence type="ECO:0000256" key="9">
    <source>
        <dbReference type="ARBA" id="ARBA00034617"/>
    </source>
</evidence>
<feature type="domain" description="Helicase C-terminal" evidence="14">
    <location>
        <begin position="264"/>
        <end position="458"/>
    </location>
</feature>
<dbReference type="SMART" id="SM00487">
    <property type="entry name" value="DEXDc"/>
    <property type="match status" value="1"/>
</dbReference>
<feature type="binding site" evidence="11">
    <location>
        <position position="52"/>
    </location>
    <ligand>
        <name>ATP</name>
        <dbReference type="ChEBI" id="CHEBI:30616"/>
    </ligand>
</feature>
<evidence type="ECO:0000256" key="10">
    <source>
        <dbReference type="ARBA" id="ARBA00048988"/>
    </source>
</evidence>
<comment type="similarity">
    <text evidence="11">Belongs to the helicase family. Hel308 subfamily.</text>
</comment>
<keyword evidence="4 11" id="KW-0347">Helicase</keyword>
<dbReference type="PROSITE" id="PS51194">
    <property type="entry name" value="HELICASE_CTER"/>
    <property type="match status" value="1"/>
</dbReference>
<evidence type="ECO:0000256" key="4">
    <source>
        <dbReference type="ARBA" id="ARBA00022806"/>
    </source>
</evidence>
<dbReference type="RefSeq" id="WP_316559101.1">
    <property type="nucleotide sequence ID" value="NZ_CP131062.1"/>
</dbReference>
<evidence type="ECO:0000313" key="15">
    <source>
        <dbReference type="EMBL" id="WNY29101.1"/>
    </source>
</evidence>
<dbReference type="GO" id="GO:0016818">
    <property type="term" value="F:hydrolase activity, acting on acid anhydrides, in phosphorus-containing anhydrides"/>
    <property type="evidence" value="ECO:0007669"/>
    <property type="project" value="UniProtKB-UniRule"/>
</dbReference>
<dbReference type="SUPFAM" id="SSF158702">
    <property type="entry name" value="Sec63 N-terminal domain-like"/>
    <property type="match status" value="1"/>
</dbReference>
<gene>
    <name evidence="11" type="primary">hel308</name>
    <name evidence="15" type="ORF">MmiEs2_13170</name>
</gene>
<dbReference type="Pfam" id="PF00271">
    <property type="entry name" value="Helicase_C"/>
    <property type="match status" value="1"/>
</dbReference>
<feature type="domain" description="Helicase ATP-binding" evidence="13">
    <location>
        <begin position="57"/>
        <end position="223"/>
    </location>
</feature>
<sequence>MTAKKTKSVSKEEKGDSAKTEDIWIPIENLPVSDRTKSFYTDSGIQKLYPPQSKAISAGLLDGKNVLISIPTASGKTLLAELAMLQSLDAGGKCLYVVPLRALASEKFRRFSEFRELGFRSGISTGDLDERDENIGTNDIIVATSEKVDSLIRNETHWLSQISVVVLDEVHLLDSPGRGPTLEIVITKLRRLNPKMQIIALSATIQNSKEVADWMKAECVVSDWRPTKLYEGVYFDGVFEGEVVHTKEKTVKEIELVGKGKEAGVSLAADAIRSGGRCLVFTNSRKNAAGFAKKAGSVIQSYLTVAEQAELLDLAAEITDRSDTDAAKTLAVCIRMGVAFHHAGLSADQRELVEKSFLAGKIKMISSTPTLAAGLNLPARRVIIAAWRRYDSNEGMQMIPVMEYKQMAGRAGRPHLDPYGESVLIATKEEDIDKLKEMYIEAEPEAVESRLGAENALRTHVLSTISNGFADTRNQLSDFFRDTFFAYQRGLLSTITLKTVIDTCLDFLIKSNMCFEDKGKTEEPAVEKTSPFVTADKINSTKEDGDYPLVPTKLGSLVSKLYLDPLSASVILENIQKAESEKMKLTDISLLHLICMTTDMKLLYMKTSDYIPVSEFAAENCEHIISMPPTSKPAEFDWFLGELKTAILLYRWISETPENEISKEFDVGEGDIRQFSETAAWIANAGARLLKMTGSPSAGLFSDLELRLQYGASIQLLPLLKIRGIGRVRARKLYNAGFKSKESFKPADFSTVAGLVGPKIAGQVYREIGIDASGYVIEEKKKRSGDDSESESSGQIQKRFDDFF</sequence>
<evidence type="ECO:0000259" key="14">
    <source>
        <dbReference type="PROSITE" id="PS51194"/>
    </source>
</evidence>
<evidence type="ECO:0000256" key="5">
    <source>
        <dbReference type="ARBA" id="ARBA00022840"/>
    </source>
</evidence>
<evidence type="ECO:0000313" key="16">
    <source>
        <dbReference type="Proteomes" id="UP001302662"/>
    </source>
</evidence>
<dbReference type="InterPro" id="IPR036390">
    <property type="entry name" value="WH_DNA-bd_sf"/>
</dbReference>
<dbReference type="GO" id="GO:0005524">
    <property type="term" value="F:ATP binding"/>
    <property type="evidence" value="ECO:0007669"/>
    <property type="project" value="UniProtKB-UniRule"/>
</dbReference>
<proteinExistence type="inferred from homology"/>
<protein>
    <recommendedName>
        <fullName evidence="11">ATP-dependent DNA helicase Hel308</fullName>
        <ecNumber evidence="11">5.6.2.4</ecNumber>
    </recommendedName>
    <alternativeName>
        <fullName evidence="11">DNA 3'-5' helicase Hel308</fullName>
    </alternativeName>
</protein>
<dbReference type="SMART" id="SM00490">
    <property type="entry name" value="HELICc"/>
    <property type="match status" value="1"/>
</dbReference>
<keyword evidence="3 11" id="KW-0378">Hydrolase</keyword>
<dbReference type="GO" id="GO:0043138">
    <property type="term" value="F:3'-5' DNA helicase activity"/>
    <property type="evidence" value="ECO:0007669"/>
    <property type="project" value="UniProtKB-UniRule"/>
</dbReference>
<dbReference type="InterPro" id="IPR027417">
    <property type="entry name" value="P-loop_NTPase"/>
</dbReference>
<dbReference type="EC" id="5.6.2.4" evidence="11"/>
<evidence type="ECO:0000256" key="3">
    <source>
        <dbReference type="ARBA" id="ARBA00022801"/>
    </source>
</evidence>
<dbReference type="InterPro" id="IPR036388">
    <property type="entry name" value="WH-like_DNA-bd_sf"/>
</dbReference>
<dbReference type="PANTHER" id="PTHR47961">
    <property type="entry name" value="DNA POLYMERASE THETA, PUTATIVE (AFU_ORTHOLOGUE AFUA_1G05260)-RELATED"/>
    <property type="match status" value="1"/>
</dbReference>
<keyword evidence="1 11" id="KW-0547">Nucleotide-binding</keyword>
<dbReference type="Pfam" id="PF14520">
    <property type="entry name" value="HHH_5"/>
    <property type="match status" value="1"/>
</dbReference>
<dbReference type="Proteomes" id="UP001302662">
    <property type="component" value="Chromosome"/>
</dbReference>
<dbReference type="GO" id="GO:0003677">
    <property type="term" value="F:DNA binding"/>
    <property type="evidence" value="ECO:0007669"/>
    <property type="project" value="UniProtKB-UniRule"/>
</dbReference>
<dbReference type="CDD" id="cd18028">
    <property type="entry name" value="DEXHc_archSki2"/>
    <property type="match status" value="1"/>
</dbReference>
<dbReference type="InterPro" id="IPR011545">
    <property type="entry name" value="DEAD/DEAH_box_helicase_dom"/>
</dbReference>
<name>A0AA96VIS1_9EURY</name>
<dbReference type="CDD" id="cd18795">
    <property type="entry name" value="SF2_C_Ski2"/>
    <property type="match status" value="1"/>
</dbReference>
<dbReference type="Pfam" id="PF00270">
    <property type="entry name" value="DEAD"/>
    <property type="match status" value="1"/>
</dbReference>
<feature type="region of interest" description="Disordered" evidence="12">
    <location>
        <begin position="781"/>
        <end position="804"/>
    </location>
</feature>
<dbReference type="GO" id="GO:0006281">
    <property type="term" value="P:DNA repair"/>
    <property type="evidence" value="ECO:0007669"/>
    <property type="project" value="UniProtKB-UniRule"/>
</dbReference>
<dbReference type="Gene3D" id="1.10.3380.30">
    <property type="match status" value="1"/>
</dbReference>
<dbReference type="InterPro" id="IPR014001">
    <property type="entry name" value="Helicase_ATP-bd"/>
</dbReference>
<evidence type="ECO:0000256" key="2">
    <source>
        <dbReference type="ARBA" id="ARBA00022763"/>
    </source>
</evidence>
<dbReference type="GeneID" id="85197788"/>
<dbReference type="InterPro" id="IPR001650">
    <property type="entry name" value="Helicase_C-like"/>
</dbReference>
<comment type="catalytic activity">
    <reaction evidence="10 11">
        <text>ATP + H2O = ADP + phosphate + H(+)</text>
        <dbReference type="Rhea" id="RHEA:13065"/>
        <dbReference type="ChEBI" id="CHEBI:15377"/>
        <dbReference type="ChEBI" id="CHEBI:15378"/>
        <dbReference type="ChEBI" id="CHEBI:30616"/>
        <dbReference type="ChEBI" id="CHEBI:43474"/>
        <dbReference type="ChEBI" id="CHEBI:456216"/>
        <dbReference type="EC" id="5.6.2.4"/>
    </reaction>
</comment>
<dbReference type="SUPFAM" id="SSF46785">
    <property type="entry name" value="Winged helix' DNA-binding domain"/>
    <property type="match status" value="1"/>
</dbReference>
<dbReference type="AlphaFoldDB" id="A0AA96VIS1"/>
<dbReference type="InterPro" id="IPR022965">
    <property type="entry name" value="Helicase_Hel308"/>
</dbReference>
<dbReference type="InterPro" id="IPR046931">
    <property type="entry name" value="HTH_61"/>
</dbReference>
<dbReference type="Gene3D" id="3.40.50.300">
    <property type="entry name" value="P-loop containing nucleotide triphosphate hydrolases"/>
    <property type="match status" value="2"/>
</dbReference>
<dbReference type="InterPro" id="IPR050474">
    <property type="entry name" value="Hel308_SKI2-like"/>
</dbReference>
<evidence type="ECO:0000256" key="11">
    <source>
        <dbReference type="HAMAP-Rule" id="MF_00442"/>
    </source>
</evidence>
<dbReference type="HAMAP" id="MF_00442">
    <property type="entry name" value="Helicase_Hel308"/>
    <property type="match status" value="1"/>
</dbReference>
<evidence type="ECO:0000256" key="12">
    <source>
        <dbReference type="SAM" id="MobiDB-lite"/>
    </source>
</evidence>
<dbReference type="NCBIfam" id="NF002654">
    <property type="entry name" value="PRK02362.1"/>
    <property type="match status" value="1"/>
</dbReference>
<dbReference type="InterPro" id="IPR048772">
    <property type="entry name" value="Hel308-like_dom4"/>
</dbReference>
<dbReference type="SUPFAM" id="SSF52540">
    <property type="entry name" value="P-loop containing nucleoside triphosphate hydrolases"/>
    <property type="match status" value="2"/>
</dbReference>
<dbReference type="PANTHER" id="PTHR47961:SF10">
    <property type="entry name" value="ATP-DEPENDENT DNA HELICASE HEL308"/>
    <property type="match status" value="1"/>
</dbReference>
<keyword evidence="6 11" id="KW-0238">DNA-binding</keyword>
<dbReference type="Pfam" id="PF20470">
    <property type="entry name" value="HTH_61"/>
    <property type="match status" value="1"/>
</dbReference>